<comment type="similarity">
    <text evidence="1">Belongs to the NmrA-type oxidoreductase family. Isoflavone reductase subfamily.</text>
</comment>
<dbReference type="Gene3D" id="3.40.50.720">
    <property type="entry name" value="NAD(P)-binding Rossmann-like Domain"/>
    <property type="match status" value="1"/>
</dbReference>
<dbReference type="AlphaFoldDB" id="A0AAJ0M7T3"/>
<accession>A0AAJ0M7T3</accession>
<keyword evidence="6" id="KW-1185">Reference proteome</keyword>
<protein>
    <recommendedName>
        <fullName evidence="4">NAD(P)-binding domain-containing protein</fullName>
    </recommendedName>
</protein>
<dbReference type="InterPro" id="IPR036291">
    <property type="entry name" value="NAD(P)-bd_dom_sf"/>
</dbReference>
<sequence>MSSTSHLKRVAIVGAGGHIGRHITEELLKSGLHTITALTRPGSTSSLPSGITRIEVDYSDTPALTAALQNQQFLIITLSVAAPPSTHSTLVAAASAAGVPYIMPNVYGGDIYNPSLRAEDLYSEGAYQKCLEIEGKGNTAYVAMCCGFWFEWSLALGEAFFGIDIKNRKATLFDDGNTPMTTSTWRQCGRAAAGLLALPEEVIREKFGNGALYVASFTVSQREMLDGVHRVLGTTDGDWEIKYQGSKERYQEGLEEMKGGSRLGFAKAMYSRGFFPNGGADFEKDRGLHNGLIGLEKEDLDEAVKRAVEMAESGWTAGGGYEADVATTGN</sequence>
<dbReference type="PANTHER" id="PTHR47706:SF7">
    <property type="entry name" value="CIPA-LIKE, PUTATIVE (AFU_ORTHOLOGUE AFUA_1G01630)-RELATED"/>
    <property type="match status" value="1"/>
</dbReference>
<dbReference type="InterPro" id="IPR016040">
    <property type="entry name" value="NAD(P)-bd_dom"/>
</dbReference>
<dbReference type="InterPro" id="IPR051609">
    <property type="entry name" value="NmrA/Isoflavone_reductase-like"/>
</dbReference>
<feature type="domain" description="NAD(P)-binding" evidence="4">
    <location>
        <begin position="14"/>
        <end position="100"/>
    </location>
</feature>
<evidence type="ECO:0000313" key="6">
    <source>
        <dbReference type="Proteomes" id="UP001275084"/>
    </source>
</evidence>
<dbReference type="PANTHER" id="PTHR47706">
    <property type="entry name" value="NMRA-LIKE FAMILY PROTEIN"/>
    <property type="match status" value="1"/>
</dbReference>
<keyword evidence="2" id="KW-0521">NADP</keyword>
<evidence type="ECO:0000259" key="4">
    <source>
        <dbReference type="Pfam" id="PF13460"/>
    </source>
</evidence>
<dbReference type="CDD" id="cd05259">
    <property type="entry name" value="PCBER_SDR_a"/>
    <property type="match status" value="1"/>
</dbReference>
<evidence type="ECO:0000256" key="1">
    <source>
        <dbReference type="ARBA" id="ARBA00005725"/>
    </source>
</evidence>
<dbReference type="Pfam" id="PF13460">
    <property type="entry name" value="NAD_binding_10"/>
    <property type="match status" value="1"/>
</dbReference>
<evidence type="ECO:0000256" key="2">
    <source>
        <dbReference type="ARBA" id="ARBA00022857"/>
    </source>
</evidence>
<organism evidence="5 6">
    <name type="scientific">Lasiosphaeria hispida</name>
    <dbReference type="NCBI Taxonomy" id="260671"/>
    <lineage>
        <taxon>Eukaryota</taxon>
        <taxon>Fungi</taxon>
        <taxon>Dikarya</taxon>
        <taxon>Ascomycota</taxon>
        <taxon>Pezizomycotina</taxon>
        <taxon>Sordariomycetes</taxon>
        <taxon>Sordariomycetidae</taxon>
        <taxon>Sordariales</taxon>
        <taxon>Lasiosphaeriaceae</taxon>
        <taxon>Lasiosphaeria</taxon>
    </lineage>
</organism>
<dbReference type="InterPro" id="IPR045312">
    <property type="entry name" value="PCBER-like"/>
</dbReference>
<dbReference type="SUPFAM" id="SSF51735">
    <property type="entry name" value="NAD(P)-binding Rossmann-fold domains"/>
    <property type="match status" value="1"/>
</dbReference>
<reference evidence="5" key="2">
    <citation type="submission" date="2023-06" db="EMBL/GenBank/DDBJ databases">
        <authorList>
            <consortium name="Lawrence Berkeley National Laboratory"/>
            <person name="Haridas S."/>
            <person name="Hensen N."/>
            <person name="Bonometti L."/>
            <person name="Westerberg I."/>
            <person name="Brannstrom I.O."/>
            <person name="Guillou S."/>
            <person name="Cros-Aarteil S."/>
            <person name="Calhoun S."/>
            <person name="Kuo A."/>
            <person name="Mondo S."/>
            <person name="Pangilinan J."/>
            <person name="Riley R."/>
            <person name="Labutti K."/>
            <person name="Andreopoulos B."/>
            <person name="Lipzen A."/>
            <person name="Chen C."/>
            <person name="Yanf M."/>
            <person name="Daum C."/>
            <person name="Ng V."/>
            <person name="Clum A."/>
            <person name="Steindorff A."/>
            <person name="Ohm R."/>
            <person name="Martin F."/>
            <person name="Silar P."/>
            <person name="Natvig D."/>
            <person name="Lalanne C."/>
            <person name="Gautier V."/>
            <person name="Ament-Velasquez S.L."/>
            <person name="Kruys A."/>
            <person name="Hutchinson M.I."/>
            <person name="Powell A.J."/>
            <person name="Barry K."/>
            <person name="Miller A.N."/>
            <person name="Grigoriev I.V."/>
            <person name="Debuchy R."/>
            <person name="Gladieux P."/>
            <person name="Thoren M.H."/>
            <person name="Johannesson H."/>
        </authorList>
    </citation>
    <scope>NUCLEOTIDE SEQUENCE</scope>
    <source>
        <strain evidence="5">CBS 955.72</strain>
    </source>
</reference>
<reference evidence="5" key="1">
    <citation type="journal article" date="2023" name="Mol. Phylogenet. Evol.">
        <title>Genome-scale phylogeny and comparative genomics of the fungal order Sordariales.</title>
        <authorList>
            <person name="Hensen N."/>
            <person name="Bonometti L."/>
            <person name="Westerberg I."/>
            <person name="Brannstrom I.O."/>
            <person name="Guillou S."/>
            <person name="Cros-Aarteil S."/>
            <person name="Calhoun S."/>
            <person name="Haridas S."/>
            <person name="Kuo A."/>
            <person name="Mondo S."/>
            <person name="Pangilinan J."/>
            <person name="Riley R."/>
            <person name="LaButti K."/>
            <person name="Andreopoulos B."/>
            <person name="Lipzen A."/>
            <person name="Chen C."/>
            <person name="Yan M."/>
            <person name="Daum C."/>
            <person name="Ng V."/>
            <person name="Clum A."/>
            <person name="Steindorff A."/>
            <person name="Ohm R.A."/>
            <person name="Martin F."/>
            <person name="Silar P."/>
            <person name="Natvig D.O."/>
            <person name="Lalanne C."/>
            <person name="Gautier V."/>
            <person name="Ament-Velasquez S.L."/>
            <person name="Kruys A."/>
            <person name="Hutchinson M.I."/>
            <person name="Powell A.J."/>
            <person name="Barry K."/>
            <person name="Miller A.N."/>
            <person name="Grigoriev I.V."/>
            <person name="Debuchy R."/>
            <person name="Gladieux P."/>
            <person name="Hiltunen Thoren M."/>
            <person name="Johannesson H."/>
        </authorList>
    </citation>
    <scope>NUCLEOTIDE SEQUENCE</scope>
    <source>
        <strain evidence="5">CBS 955.72</strain>
    </source>
</reference>
<dbReference type="EMBL" id="JAUIQD010000009">
    <property type="protein sequence ID" value="KAK3339872.1"/>
    <property type="molecule type" value="Genomic_DNA"/>
</dbReference>
<dbReference type="GO" id="GO:0016491">
    <property type="term" value="F:oxidoreductase activity"/>
    <property type="evidence" value="ECO:0007669"/>
    <property type="project" value="UniProtKB-KW"/>
</dbReference>
<gene>
    <name evidence="5" type="ORF">B0T25DRAFT_523548</name>
</gene>
<proteinExistence type="inferred from homology"/>
<comment type="caution">
    <text evidence="5">The sequence shown here is derived from an EMBL/GenBank/DDBJ whole genome shotgun (WGS) entry which is preliminary data.</text>
</comment>
<keyword evidence="3" id="KW-0560">Oxidoreductase</keyword>
<name>A0AAJ0M7T3_9PEZI</name>
<evidence type="ECO:0000313" key="5">
    <source>
        <dbReference type="EMBL" id="KAK3339872.1"/>
    </source>
</evidence>
<evidence type="ECO:0000256" key="3">
    <source>
        <dbReference type="ARBA" id="ARBA00023002"/>
    </source>
</evidence>
<dbReference type="Proteomes" id="UP001275084">
    <property type="component" value="Unassembled WGS sequence"/>
</dbReference>